<dbReference type="InterPro" id="IPR050194">
    <property type="entry name" value="Glycosyltransferase_grp1"/>
</dbReference>
<organism evidence="2 3">
    <name type="scientific">Reichenbachiella ulvae</name>
    <dbReference type="NCBI Taxonomy" id="2980104"/>
    <lineage>
        <taxon>Bacteria</taxon>
        <taxon>Pseudomonadati</taxon>
        <taxon>Bacteroidota</taxon>
        <taxon>Cytophagia</taxon>
        <taxon>Cytophagales</taxon>
        <taxon>Reichenbachiellaceae</taxon>
        <taxon>Reichenbachiella</taxon>
    </lineage>
</organism>
<name>A0ABT3CXZ8_9BACT</name>
<dbReference type="RefSeq" id="WP_264139361.1">
    <property type="nucleotide sequence ID" value="NZ_JAOYOD010000001.1"/>
</dbReference>
<proteinExistence type="predicted"/>
<dbReference type="SUPFAM" id="SSF53756">
    <property type="entry name" value="UDP-Glycosyltransferase/glycogen phosphorylase"/>
    <property type="match status" value="1"/>
</dbReference>
<protein>
    <submittedName>
        <fullName evidence="2">Glycosyltransferase family 4 protein</fullName>
    </submittedName>
</protein>
<dbReference type="Proteomes" id="UP001300692">
    <property type="component" value="Unassembled WGS sequence"/>
</dbReference>
<dbReference type="Gene3D" id="3.40.50.2000">
    <property type="entry name" value="Glycogen Phosphorylase B"/>
    <property type="match status" value="2"/>
</dbReference>
<dbReference type="EMBL" id="JAOYOD010000001">
    <property type="protein sequence ID" value="MCV9388492.1"/>
    <property type="molecule type" value="Genomic_DNA"/>
</dbReference>
<dbReference type="Pfam" id="PF00534">
    <property type="entry name" value="Glycos_transf_1"/>
    <property type="match status" value="1"/>
</dbReference>
<evidence type="ECO:0000313" key="3">
    <source>
        <dbReference type="Proteomes" id="UP001300692"/>
    </source>
</evidence>
<dbReference type="CDD" id="cd03801">
    <property type="entry name" value="GT4_PimA-like"/>
    <property type="match status" value="1"/>
</dbReference>
<dbReference type="PANTHER" id="PTHR45947">
    <property type="entry name" value="SULFOQUINOVOSYL TRANSFERASE SQD2"/>
    <property type="match status" value="1"/>
</dbReference>
<sequence>MKILLIGPFPEPVTGESLANQVLNNYLIAQNHDVCKLDTSHNILSSKKGALNFVQLASLFKGWLQFWKINFYEIVYITPGQSFFGVVKYAPFIIIAKILKKKIVVHIHGGGLIQTRSRLKGFKRKFIAFILGMADRGIVLSSSLRANLSGVIEETDIFEISNFASDDVYEIEIDEKKYDRPRVLYLSNLMIGKGIIEVIKSFEALRDKRIEFRLAGSIESSAKDRIETLIKETNISYLGSVTGLEKILQLQWSNVSILPTFYETEGQPISIIEGMVAGNYIITTKQGGIPDIVEDKLNGSIINARSTDEIVEILSTLERTPDILKTVGIKNYASTRKKYRVSRFGDDIIKVLKTLETS</sequence>
<evidence type="ECO:0000259" key="1">
    <source>
        <dbReference type="Pfam" id="PF00534"/>
    </source>
</evidence>
<dbReference type="PANTHER" id="PTHR45947:SF3">
    <property type="entry name" value="SULFOQUINOVOSYL TRANSFERASE SQD2"/>
    <property type="match status" value="1"/>
</dbReference>
<dbReference type="InterPro" id="IPR001296">
    <property type="entry name" value="Glyco_trans_1"/>
</dbReference>
<gene>
    <name evidence="2" type="ORF">N7U62_17540</name>
</gene>
<comment type="caution">
    <text evidence="2">The sequence shown here is derived from an EMBL/GenBank/DDBJ whole genome shotgun (WGS) entry which is preliminary data.</text>
</comment>
<reference evidence="2 3" key="1">
    <citation type="submission" date="2022-10" db="EMBL/GenBank/DDBJ databases">
        <title>Comparative genomics and taxonomic characterization of three novel marine species of genus Reichenbachiella exhibiting antioxidant and polysaccharide degradation activities.</title>
        <authorList>
            <person name="Muhammad N."/>
            <person name="Lee Y.-J."/>
            <person name="Ko J."/>
            <person name="Kim S.-G."/>
        </authorList>
    </citation>
    <scope>NUCLEOTIDE SEQUENCE [LARGE SCALE GENOMIC DNA]</scope>
    <source>
        <strain evidence="2 3">ABR2-5</strain>
    </source>
</reference>
<feature type="domain" description="Glycosyl transferase family 1" evidence="1">
    <location>
        <begin position="175"/>
        <end position="321"/>
    </location>
</feature>
<keyword evidence="3" id="KW-1185">Reference proteome</keyword>
<accession>A0ABT3CXZ8</accession>
<evidence type="ECO:0000313" key="2">
    <source>
        <dbReference type="EMBL" id="MCV9388492.1"/>
    </source>
</evidence>